<sequence>MPVELKLKNSSSTKSAKRRSKRDSSRNKDTKKSVDNDGQCGSDTLPEPIRYLGGKQRTDFQRSKHHKHFEELTTVICASSHPLRALAATEASAANTAGRRGANPASVGPSPSSPAFSAYAFPILSVGYLARAMGLNVSNEQVASIVELIEEGGVSTGFVDKRKLEHVLVDALLTGTIGGSTLREFAVAAAASSEEANVGKLSLERLERFAPSLCARDSDATLLRAFEALDMGRKGYLELLDLQATLAAGGERFSSEEVDEMWMAMRDPETDRIYYRDFADVLARE</sequence>
<keyword evidence="3" id="KW-1185">Reference proteome</keyword>
<evidence type="ECO:0000313" key="2">
    <source>
        <dbReference type="EMBL" id="KPA76739.1"/>
    </source>
</evidence>
<dbReference type="SUPFAM" id="SSF47473">
    <property type="entry name" value="EF-hand"/>
    <property type="match status" value="1"/>
</dbReference>
<reference evidence="2 3" key="1">
    <citation type="submission" date="2015-07" db="EMBL/GenBank/DDBJ databases">
        <title>High-quality genome of monoxenous trypanosomatid Leptomonas pyrrhocoris.</title>
        <authorList>
            <person name="Flegontov P."/>
            <person name="Butenko A."/>
            <person name="Firsov S."/>
            <person name="Vlcek C."/>
            <person name="Logacheva M.D."/>
            <person name="Field M."/>
            <person name="Filatov D."/>
            <person name="Flegontova O."/>
            <person name="Gerasimov E."/>
            <person name="Jackson A.P."/>
            <person name="Kelly S."/>
            <person name="Opperdoes F."/>
            <person name="O'Reilly A."/>
            <person name="Votypka J."/>
            <person name="Yurchenko V."/>
            <person name="Lukes J."/>
        </authorList>
    </citation>
    <scope>NUCLEOTIDE SEQUENCE [LARGE SCALE GENOMIC DNA]</scope>
    <source>
        <strain evidence="2">H10</strain>
    </source>
</reference>
<dbReference type="AlphaFoldDB" id="A0A0M9FVD0"/>
<dbReference type="OMA" id="VICAMNS"/>
<evidence type="ECO:0000313" key="3">
    <source>
        <dbReference type="Proteomes" id="UP000037923"/>
    </source>
</evidence>
<dbReference type="RefSeq" id="XP_015655178.1">
    <property type="nucleotide sequence ID" value="XM_015806256.1"/>
</dbReference>
<evidence type="ECO:0008006" key="4">
    <source>
        <dbReference type="Google" id="ProtNLM"/>
    </source>
</evidence>
<dbReference type="Gene3D" id="1.10.238.10">
    <property type="entry name" value="EF-hand"/>
    <property type="match status" value="1"/>
</dbReference>
<dbReference type="VEuPathDB" id="TriTrypDB:LpyrH10_19_1200"/>
<dbReference type="EMBL" id="LGTL01000019">
    <property type="protein sequence ID" value="KPA76739.1"/>
    <property type="molecule type" value="Genomic_DNA"/>
</dbReference>
<name>A0A0M9FVD0_LEPPY</name>
<feature type="region of interest" description="Disordered" evidence="1">
    <location>
        <begin position="1"/>
        <end position="65"/>
    </location>
</feature>
<dbReference type="PANTHER" id="PTHR46763">
    <property type="entry name" value="DYNEIN REGULATORY COMPLEX PROTEIN 8"/>
    <property type="match status" value="1"/>
</dbReference>
<gene>
    <name evidence="2" type="ORF">ABB37_07569</name>
</gene>
<dbReference type="PANTHER" id="PTHR46763:SF1">
    <property type="entry name" value="DYNEIN REGULATORY COMPLEX PROTEIN 8"/>
    <property type="match status" value="1"/>
</dbReference>
<feature type="compositionally biased region" description="Basic and acidic residues" evidence="1">
    <location>
        <begin position="22"/>
        <end position="35"/>
    </location>
</feature>
<dbReference type="OrthoDB" id="10260307at2759"/>
<dbReference type="InterPro" id="IPR011992">
    <property type="entry name" value="EF-hand-dom_pair"/>
</dbReference>
<proteinExistence type="predicted"/>
<dbReference type="Proteomes" id="UP000037923">
    <property type="component" value="Unassembled WGS sequence"/>
</dbReference>
<dbReference type="GeneID" id="26907854"/>
<accession>A0A0M9FVD0</accession>
<organism evidence="2 3">
    <name type="scientific">Leptomonas pyrrhocoris</name>
    <name type="common">Firebug parasite</name>
    <dbReference type="NCBI Taxonomy" id="157538"/>
    <lineage>
        <taxon>Eukaryota</taxon>
        <taxon>Discoba</taxon>
        <taxon>Euglenozoa</taxon>
        <taxon>Kinetoplastea</taxon>
        <taxon>Metakinetoplastina</taxon>
        <taxon>Trypanosomatida</taxon>
        <taxon>Trypanosomatidae</taxon>
        <taxon>Leishmaniinae</taxon>
        <taxon>Leptomonas</taxon>
    </lineage>
</organism>
<comment type="caution">
    <text evidence="2">The sequence shown here is derived from an EMBL/GenBank/DDBJ whole genome shotgun (WGS) entry which is preliminary data.</text>
</comment>
<evidence type="ECO:0000256" key="1">
    <source>
        <dbReference type="SAM" id="MobiDB-lite"/>
    </source>
</evidence>
<protein>
    <recommendedName>
        <fullName evidence="4">EF-hand domain-containing protein</fullName>
    </recommendedName>
</protein>